<dbReference type="InterPro" id="IPR007049">
    <property type="entry name" value="Carb-sel_porin_OprB"/>
</dbReference>
<keyword evidence="2" id="KW-0732">Signal</keyword>
<evidence type="ECO:0000313" key="5">
    <source>
        <dbReference type="EMBL" id="QDZ41548.1"/>
    </source>
</evidence>
<dbReference type="GO" id="GO:0016020">
    <property type="term" value="C:membrane"/>
    <property type="evidence" value="ECO:0007669"/>
    <property type="project" value="InterPro"/>
</dbReference>
<dbReference type="Pfam" id="PF04966">
    <property type="entry name" value="OprB"/>
    <property type="match status" value="1"/>
</dbReference>
<accession>A0A5B8NR92</accession>
<feature type="signal peptide" evidence="2">
    <location>
        <begin position="1"/>
        <end position="26"/>
    </location>
</feature>
<organism evidence="5 6">
    <name type="scientific">Euhalothece natronophila Z-M001</name>
    <dbReference type="NCBI Taxonomy" id="522448"/>
    <lineage>
        <taxon>Bacteria</taxon>
        <taxon>Bacillati</taxon>
        <taxon>Cyanobacteriota</taxon>
        <taxon>Cyanophyceae</taxon>
        <taxon>Oscillatoriophycideae</taxon>
        <taxon>Chroococcales</taxon>
        <taxon>Halothecacae</taxon>
        <taxon>Halothece cluster</taxon>
        <taxon>Euhalothece</taxon>
    </lineage>
</organism>
<feature type="coiled-coil region" evidence="3">
    <location>
        <begin position="129"/>
        <end position="163"/>
    </location>
</feature>
<dbReference type="KEGG" id="enn:FRE64_14300"/>
<name>A0A5B8NR92_9CHRO</name>
<feature type="domain" description="SLH" evidence="4">
    <location>
        <begin position="64"/>
        <end position="128"/>
    </location>
</feature>
<dbReference type="InterPro" id="IPR051465">
    <property type="entry name" value="Cell_Envelope_Struct_Comp"/>
</dbReference>
<feature type="chain" id="PRO_5023041402" evidence="2">
    <location>
        <begin position="27"/>
        <end position="574"/>
    </location>
</feature>
<dbReference type="Proteomes" id="UP000318453">
    <property type="component" value="Chromosome"/>
</dbReference>
<dbReference type="InterPro" id="IPR047684">
    <property type="entry name" value="Por_som-like"/>
</dbReference>
<dbReference type="InterPro" id="IPR038673">
    <property type="entry name" value="OprB_sf"/>
</dbReference>
<dbReference type="InterPro" id="IPR001119">
    <property type="entry name" value="SLH_dom"/>
</dbReference>
<reference evidence="5" key="1">
    <citation type="submission" date="2019-08" db="EMBL/GenBank/DDBJ databases">
        <title>Carotenoids and Carotenoid Binding Proteins in the Halophilic Cyanobacterium Euhalothece sp. ZM00.</title>
        <authorList>
            <person name="Cho S.M."/>
            <person name="Song J.Y."/>
            <person name="Park Y.-I."/>
        </authorList>
    </citation>
    <scope>NUCLEOTIDE SEQUENCE [LARGE SCALE GENOMIC DNA]</scope>
    <source>
        <strain evidence="5">Z-M001</strain>
    </source>
</reference>
<sequence length="574" mass="61814">MASFKFISLFKVAPVLLGASFIVAQAEPVLAQSAGTSEQDLLQQIDSYNNEGGDSLGEINQVNSVFQLEDVSPDDWAFEALRNLVERYGCIAGYPDGTFRGNEPMTRYEFAAGLNACLQQIEQLIAADDQVTEEDLAALERLVQEFEAELTTLGTRVDDLEGRVGQLEDTQFSTTTKLSGGVDFALTSGFGSSQAVRTQGRNLSRDGAGNIISPDDTSDTDSNIGLLYKADLNFDASFTGRDQLRVRLRAADGDGFTQRATHESGAFRQSDPNSFTEDLTRLADIRDTSGDFELDTLTYRFPLGDRVTVVVGANDIDPDEAFEYNFGSGFILNDFIDGGDIYTLEGDNLGIFPGGRSDAGISTSINLTDRISVGAGYTASGGDARDPRTGLFQDYSAAANLNYAGDRFDIGLGYGRTAIGGGEFGIAGAVAGIPVETFTQDAVGLRGAARLGRRTEVGGWVSYVDRNFDFDRGSQDDWGFGANVAFFDVGKEGSKLSLGFASPAQASDFEFRDRGTGQTNTIELDRAYIAEISYDFPVNDNISVIPGFMAVFNPENNSDNDTVYVGVLQTSFSF</sequence>
<keyword evidence="6" id="KW-1185">Reference proteome</keyword>
<keyword evidence="3" id="KW-0175">Coiled coil</keyword>
<dbReference type="OrthoDB" id="541604at2"/>
<dbReference type="AlphaFoldDB" id="A0A5B8NR92"/>
<evidence type="ECO:0000313" key="6">
    <source>
        <dbReference type="Proteomes" id="UP000318453"/>
    </source>
</evidence>
<proteinExistence type="inferred from homology"/>
<evidence type="ECO:0000256" key="1">
    <source>
        <dbReference type="ARBA" id="ARBA00008769"/>
    </source>
</evidence>
<dbReference type="PANTHER" id="PTHR43308:SF1">
    <property type="entry name" value="OUTER MEMBRANE PROTEIN ALPHA"/>
    <property type="match status" value="1"/>
</dbReference>
<evidence type="ECO:0000256" key="2">
    <source>
        <dbReference type="RuleBase" id="RU363072"/>
    </source>
</evidence>
<protein>
    <submittedName>
        <fullName evidence="5">Porin</fullName>
    </submittedName>
</protein>
<comment type="similarity">
    <text evidence="1 2">Belongs to the OprB family.</text>
</comment>
<dbReference type="PROSITE" id="PS51272">
    <property type="entry name" value="SLH"/>
    <property type="match status" value="1"/>
</dbReference>
<dbReference type="GO" id="GO:0008643">
    <property type="term" value="P:carbohydrate transport"/>
    <property type="evidence" value="ECO:0007669"/>
    <property type="project" value="InterPro"/>
</dbReference>
<dbReference type="GO" id="GO:0015288">
    <property type="term" value="F:porin activity"/>
    <property type="evidence" value="ECO:0007669"/>
    <property type="project" value="InterPro"/>
</dbReference>
<dbReference type="PANTHER" id="PTHR43308">
    <property type="entry name" value="OUTER MEMBRANE PROTEIN ALPHA-RELATED"/>
    <property type="match status" value="1"/>
</dbReference>
<dbReference type="Gene3D" id="2.40.160.180">
    <property type="entry name" value="Carbohydrate-selective porin OprB"/>
    <property type="match status" value="1"/>
</dbReference>
<dbReference type="NCBIfam" id="NF033921">
    <property type="entry name" value="por_somb"/>
    <property type="match status" value="1"/>
</dbReference>
<gene>
    <name evidence="5" type="ORF">FRE64_14300</name>
</gene>
<dbReference type="Pfam" id="PF00395">
    <property type="entry name" value="SLH"/>
    <property type="match status" value="1"/>
</dbReference>
<evidence type="ECO:0000256" key="3">
    <source>
        <dbReference type="SAM" id="Coils"/>
    </source>
</evidence>
<evidence type="ECO:0000259" key="4">
    <source>
        <dbReference type="PROSITE" id="PS51272"/>
    </source>
</evidence>
<dbReference type="EMBL" id="CP042326">
    <property type="protein sequence ID" value="QDZ41548.1"/>
    <property type="molecule type" value="Genomic_DNA"/>
</dbReference>